<dbReference type="EMBL" id="CM042885">
    <property type="protein sequence ID" value="KAI4366531.1"/>
    <property type="molecule type" value="Genomic_DNA"/>
</dbReference>
<sequence>MATAFTSLACLSSPYHGRKARNLMTLIGQMGGWSLMELVFRFDDESDDSFAVLVPCYGRDYKDMMGEDESKITVDAIDVVLTYYLLRARSMWNMAKLPLECQLMMHRPTFTG</sequence>
<accession>A0ACB9QJM7</accession>
<dbReference type="Proteomes" id="UP001057402">
    <property type="component" value="Chromosome 6"/>
</dbReference>
<proteinExistence type="predicted"/>
<evidence type="ECO:0000313" key="2">
    <source>
        <dbReference type="Proteomes" id="UP001057402"/>
    </source>
</evidence>
<comment type="caution">
    <text evidence="1">The sequence shown here is derived from an EMBL/GenBank/DDBJ whole genome shotgun (WGS) entry which is preliminary data.</text>
</comment>
<protein>
    <submittedName>
        <fullName evidence="1">Uncharacterized protein</fullName>
    </submittedName>
</protein>
<reference evidence="2" key="1">
    <citation type="journal article" date="2023" name="Front. Plant Sci.">
        <title>Chromosomal-level genome assembly of Melastoma candidum provides insights into trichome evolution.</title>
        <authorList>
            <person name="Zhong Y."/>
            <person name="Wu W."/>
            <person name="Sun C."/>
            <person name="Zou P."/>
            <person name="Liu Y."/>
            <person name="Dai S."/>
            <person name="Zhou R."/>
        </authorList>
    </citation>
    <scope>NUCLEOTIDE SEQUENCE [LARGE SCALE GENOMIC DNA]</scope>
</reference>
<name>A0ACB9QJM7_9MYRT</name>
<keyword evidence="2" id="KW-1185">Reference proteome</keyword>
<organism evidence="1 2">
    <name type="scientific">Melastoma candidum</name>
    <dbReference type="NCBI Taxonomy" id="119954"/>
    <lineage>
        <taxon>Eukaryota</taxon>
        <taxon>Viridiplantae</taxon>
        <taxon>Streptophyta</taxon>
        <taxon>Embryophyta</taxon>
        <taxon>Tracheophyta</taxon>
        <taxon>Spermatophyta</taxon>
        <taxon>Magnoliopsida</taxon>
        <taxon>eudicotyledons</taxon>
        <taxon>Gunneridae</taxon>
        <taxon>Pentapetalae</taxon>
        <taxon>rosids</taxon>
        <taxon>malvids</taxon>
        <taxon>Myrtales</taxon>
        <taxon>Melastomataceae</taxon>
        <taxon>Melastomatoideae</taxon>
        <taxon>Melastomateae</taxon>
        <taxon>Melastoma</taxon>
    </lineage>
</organism>
<evidence type="ECO:0000313" key="1">
    <source>
        <dbReference type="EMBL" id="KAI4366531.1"/>
    </source>
</evidence>
<gene>
    <name evidence="1" type="ORF">MLD38_022399</name>
</gene>